<dbReference type="PANTHER" id="PTHR31668:SF4">
    <property type="entry name" value="TRANSCRIPTIONAL ACTIVATOR PROTEIN DAL81"/>
    <property type="match status" value="1"/>
</dbReference>
<dbReference type="GO" id="GO:0003677">
    <property type="term" value="F:DNA binding"/>
    <property type="evidence" value="ECO:0007669"/>
    <property type="project" value="InterPro"/>
</dbReference>
<dbReference type="AlphaFoldDB" id="A0A179F0D5"/>
<dbReference type="STRING" id="1380566.A0A179F0D5"/>
<dbReference type="GO" id="GO:0005634">
    <property type="term" value="C:nucleus"/>
    <property type="evidence" value="ECO:0007669"/>
    <property type="project" value="TreeGrafter"/>
</dbReference>
<keyword evidence="5" id="KW-1185">Reference proteome</keyword>
<evidence type="ECO:0000259" key="3">
    <source>
        <dbReference type="SMART" id="SM00906"/>
    </source>
</evidence>
<dbReference type="InterPro" id="IPR050797">
    <property type="entry name" value="Carb_Metab_Trans_Reg"/>
</dbReference>
<organism evidence="4 5">
    <name type="scientific">Pochonia chlamydosporia 170</name>
    <dbReference type="NCBI Taxonomy" id="1380566"/>
    <lineage>
        <taxon>Eukaryota</taxon>
        <taxon>Fungi</taxon>
        <taxon>Dikarya</taxon>
        <taxon>Ascomycota</taxon>
        <taxon>Pezizomycotina</taxon>
        <taxon>Sordariomycetes</taxon>
        <taxon>Hypocreomycetidae</taxon>
        <taxon>Hypocreales</taxon>
        <taxon>Clavicipitaceae</taxon>
        <taxon>Pochonia</taxon>
    </lineage>
</organism>
<comment type="caution">
    <text evidence="4">The sequence shown here is derived from an EMBL/GenBank/DDBJ whole genome shotgun (WGS) entry which is preliminary data.</text>
</comment>
<proteinExistence type="predicted"/>
<name>A0A179F0D5_METCM</name>
<keyword evidence="1" id="KW-0539">Nucleus</keyword>
<dbReference type="GO" id="GO:0006351">
    <property type="term" value="P:DNA-templated transcription"/>
    <property type="evidence" value="ECO:0007669"/>
    <property type="project" value="InterPro"/>
</dbReference>
<dbReference type="OrthoDB" id="1924787at2759"/>
<evidence type="ECO:0000256" key="1">
    <source>
        <dbReference type="ARBA" id="ARBA00023242"/>
    </source>
</evidence>
<dbReference type="Pfam" id="PF04082">
    <property type="entry name" value="Fungal_trans"/>
    <property type="match status" value="1"/>
</dbReference>
<gene>
    <name evidence="4" type="ORF">VFPPC_11064</name>
</gene>
<dbReference type="EMBL" id="LSBJ02000013">
    <property type="protein sequence ID" value="OAQ58881.1"/>
    <property type="molecule type" value="Genomic_DNA"/>
</dbReference>
<sequence>MPNRWRTPLSTLSAEQYRVAHDHSHSSTISSSIDDTAVAGSEEPLGNSGSGAAFTQHEALGTPVLAGLHPHRPSTQLSQSLDQIQNHTAQLLGGSSESDPWLLRHCRFDELGLRSFHKVHYRHAGGVPTRDKIPVHFLLSDDELCEGAAAETRVNDERELRAELDVLVPSVYGARLVRLFHRHVFPVLPIISRSQFGLSSVDSVPDRTILEAASTPLLAAIYGSALPFAMNDDQLAVMHGYQCPPLDKIWRIVFKAIQEGFHRPQLSTLQSALLYLHKTNLDRCRSASSDTPFVWSFVGSIIGLTHSLGLHLECRMFGIPAWEKRLRRRLWWAVLIEDRWMSLLLGRPPYIRRNEWDTGELDDADFDLHHTQYAETLGTGPFIAFRDMARLALVAGSIQDSLYSLHACQRLSEDLQSSIQAAKPLFDQLNAWRASIPVTEPFKASRSNAHHPHSTQYPITIYFAYLTLVVYVWRALLRPTVRSLPPPQIIDVDQPLQETQSLQDPAFLFEDLSWDFSELPEIELHLEEDVTDASATVKELHQAAQSCAGNLVNFTWQLTSSDFGEFWYSWSRIGFAVVSNFLMALLVQAPSSENALKAKQMLEHWRRVVRDQGTASPLLTLAMTRLNAFYWAGLTETFCLPQHVLDVLQ</sequence>
<dbReference type="SMART" id="SM00906">
    <property type="entry name" value="Fungal_trans"/>
    <property type="match status" value="1"/>
</dbReference>
<dbReference type="RefSeq" id="XP_018136978.1">
    <property type="nucleotide sequence ID" value="XM_018289335.1"/>
</dbReference>
<dbReference type="CDD" id="cd12148">
    <property type="entry name" value="fungal_TF_MHR"/>
    <property type="match status" value="1"/>
</dbReference>
<dbReference type="GO" id="GO:0001080">
    <property type="term" value="P:nitrogen catabolite activation of transcription from RNA polymerase II promoter"/>
    <property type="evidence" value="ECO:0007669"/>
    <property type="project" value="TreeGrafter"/>
</dbReference>
<dbReference type="GeneID" id="28853329"/>
<dbReference type="InterPro" id="IPR007219">
    <property type="entry name" value="XnlR_reg_dom"/>
</dbReference>
<accession>A0A179F0D5</accession>
<evidence type="ECO:0000313" key="5">
    <source>
        <dbReference type="Proteomes" id="UP000078397"/>
    </source>
</evidence>
<dbReference type="GO" id="GO:0008270">
    <property type="term" value="F:zinc ion binding"/>
    <property type="evidence" value="ECO:0007669"/>
    <property type="project" value="InterPro"/>
</dbReference>
<feature type="compositionally biased region" description="Low complexity" evidence="2">
    <location>
        <begin position="26"/>
        <end position="36"/>
    </location>
</feature>
<evidence type="ECO:0000313" key="4">
    <source>
        <dbReference type="EMBL" id="OAQ58881.1"/>
    </source>
</evidence>
<reference evidence="4 5" key="1">
    <citation type="journal article" date="2016" name="PLoS Pathog.">
        <title>Biosynthesis of antibiotic leucinostatins in bio-control fungus Purpureocillium lilacinum and their inhibition on phytophthora revealed by genome mining.</title>
        <authorList>
            <person name="Wang G."/>
            <person name="Liu Z."/>
            <person name="Lin R."/>
            <person name="Li E."/>
            <person name="Mao Z."/>
            <person name="Ling J."/>
            <person name="Yang Y."/>
            <person name="Yin W.B."/>
            <person name="Xie B."/>
        </authorList>
    </citation>
    <scope>NUCLEOTIDE SEQUENCE [LARGE SCALE GENOMIC DNA]</scope>
    <source>
        <strain evidence="4">170</strain>
    </source>
</reference>
<dbReference type="PANTHER" id="PTHR31668">
    <property type="entry name" value="GLUCOSE TRANSPORT TRANSCRIPTION REGULATOR RGT1-RELATED-RELATED"/>
    <property type="match status" value="1"/>
</dbReference>
<feature type="region of interest" description="Disordered" evidence="2">
    <location>
        <begin position="23"/>
        <end position="50"/>
    </location>
</feature>
<dbReference type="KEGG" id="pchm:VFPPC_11064"/>
<protein>
    <submittedName>
        <fullName evidence="4">Fungal specific transcription factor domain-containing protein</fullName>
    </submittedName>
</protein>
<evidence type="ECO:0000256" key="2">
    <source>
        <dbReference type="SAM" id="MobiDB-lite"/>
    </source>
</evidence>
<dbReference type="Proteomes" id="UP000078397">
    <property type="component" value="Unassembled WGS sequence"/>
</dbReference>
<feature type="domain" description="Xylanolytic transcriptional activator regulatory" evidence="3">
    <location>
        <begin position="294"/>
        <end position="367"/>
    </location>
</feature>